<keyword evidence="11" id="KW-0133">Cell shape</keyword>
<gene>
    <name evidence="18" type="ORF">METZ01_LOCUS204333</name>
</gene>
<dbReference type="PANTHER" id="PTHR21071:SF4">
    <property type="entry name" value="UDP-N-ACETYLENOLPYRUVOYLGLUCOSAMINE REDUCTASE"/>
    <property type="match status" value="1"/>
</dbReference>
<dbReference type="GO" id="GO:0008360">
    <property type="term" value="P:regulation of cell shape"/>
    <property type="evidence" value="ECO:0007669"/>
    <property type="project" value="UniProtKB-KW"/>
</dbReference>
<accession>A0A382EM51</accession>
<evidence type="ECO:0000256" key="12">
    <source>
        <dbReference type="ARBA" id="ARBA00022984"/>
    </source>
</evidence>
<evidence type="ECO:0000256" key="3">
    <source>
        <dbReference type="ARBA" id="ARBA00004496"/>
    </source>
</evidence>
<comment type="pathway">
    <text evidence="4">Cell wall biogenesis; peptidoglycan biosynthesis.</text>
</comment>
<dbReference type="InterPro" id="IPR016167">
    <property type="entry name" value="FAD-bd_PCMH_sub1"/>
</dbReference>
<dbReference type="GO" id="GO:0008762">
    <property type="term" value="F:UDP-N-acetylmuramate dehydrogenase activity"/>
    <property type="evidence" value="ECO:0007669"/>
    <property type="project" value="UniProtKB-EC"/>
</dbReference>
<evidence type="ECO:0000256" key="1">
    <source>
        <dbReference type="ARBA" id="ARBA00001974"/>
    </source>
</evidence>
<dbReference type="InterPro" id="IPR036635">
    <property type="entry name" value="MurB_C_sf"/>
</dbReference>
<evidence type="ECO:0000256" key="6">
    <source>
        <dbReference type="ARBA" id="ARBA00022490"/>
    </source>
</evidence>
<dbReference type="InterPro" id="IPR011601">
    <property type="entry name" value="MurB_C"/>
</dbReference>
<dbReference type="EMBL" id="UINC01045115">
    <property type="protein sequence ID" value="SVB51479.1"/>
    <property type="molecule type" value="Genomic_DNA"/>
</dbReference>
<comment type="catalytic activity">
    <reaction evidence="16">
        <text>UDP-N-acetyl-alpha-D-muramate + NADP(+) = UDP-N-acetyl-3-O-(1-carboxyvinyl)-alpha-D-glucosamine + NADPH + H(+)</text>
        <dbReference type="Rhea" id="RHEA:12248"/>
        <dbReference type="ChEBI" id="CHEBI:15378"/>
        <dbReference type="ChEBI" id="CHEBI:57783"/>
        <dbReference type="ChEBI" id="CHEBI:58349"/>
        <dbReference type="ChEBI" id="CHEBI:68483"/>
        <dbReference type="ChEBI" id="CHEBI:70757"/>
        <dbReference type="EC" id="1.3.1.98"/>
    </reaction>
</comment>
<evidence type="ECO:0000256" key="11">
    <source>
        <dbReference type="ARBA" id="ARBA00022960"/>
    </source>
</evidence>
<evidence type="ECO:0000256" key="9">
    <source>
        <dbReference type="ARBA" id="ARBA00022827"/>
    </source>
</evidence>
<sequence>MLEIQENISLRDFNSFLLDKKARYFCSLYSIKDIEEVISYSKSKKLKTLVLGEGTNLLFTQDFDGLVLKNNIKGREIVKDQVILSGGENWHQSVLWTLQEGINGLENLVLIPGSVGAAPVQNIGAYGVEMASFISSVETVDLTSGDVIDLSKKDCKFSYRNSIFRKKNNPLFITKVNLKLNQNFKTNVSYKSLREYLLKDDIDPDLATPKQVCRAVSSIRNKILPNPIYTPNVGSFFRNLIIDEEKFIALKKILPKIPFIGIDEKKFKIPVAYLIESAGWKGHKEGEVEVSSDHALVIISSGKAKSEDIIGLSTKISEDISNKFNIDLEIEPAIY</sequence>
<dbReference type="GO" id="GO:0009252">
    <property type="term" value="P:peptidoglycan biosynthetic process"/>
    <property type="evidence" value="ECO:0007669"/>
    <property type="project" value="UniProtKB-UniPathway"/>
</dbReference>
<dbReference type="Gene3D" id="3.30.43.10">
    <property type="entry name" value="Uridine Diphospho-n-acetylenolpyruvylglucosamine Reductase, domain 2"/>
    <property type="match status" value="1"/>
</dbReference>
<dbReference type="GO" id="GO:0071555">
    <property type="term" value="P:cell wall organization"/>
    <property type="evidence" value="ECO:0007669"/>
    <property type="project" value="UniProtKB-KW"/>
</dbReference>
<keyword evidence="7" id="KW-0132">Cell division</keyword>
<dbReference type="InterPro" id="IPR036318">
    <property type="entry name" value="FAD-bd_PCMH-like_sf"/>
</dbReference>
<keyword evidence="12" id="KW-0573">Peptidoglycan synthesis</keyword>
<dbReference type="InterPro" id="IPR006094">
    <property type="entry name" value="Oxid_FAD_bind_N"/>
</dbReference>
<evidence type="ECO:0000256" key="2">
    <source>
        <dbReference type="ARBA" id="ARBA00003921"/>
    </source>
</evidence>
<dbReference type="GO" id="GO:0071949">
    <property type="term" value="F:FAD binding"/>
    <property type="evidence" value="ECO:0007669"/>
    <property type="project" value="InterPro"/>
</dbReference>
<evidence type="ECO:0000256" key="15">
    <source>
        <dbReference type="ARBA" id="ARBA00023316"/>
    </source>
</evidence>
<feature type="domain" description="FAD-binding PCMH-type" evidence="17">
    <location>
        <begin position="17"/>
        <end position="183"/>
    </location>
</feature>
<dbReference type="Gene3D" id="3.30.465.10">
    <property type="match status" value="1"/>
</dbReference>
<dbReference type="Pfam" id="PF01565">
    <property type="entry name" value="FAD_binding_4"/>
    <property type="match status" value="1"/>
</dbReference>
<dbReference type="UniPathway" id="UPA00219"/>
<evidence type="ECO:0000256" key="13">
    <source>
        <dbReference type="ARBA" id="ARBA00023002"/>
    </source>
</evidence>
<keyword evidence="8" id="KW-0285">Flavoprotein</keyword>
<evidence type="ECO:0000259" key="17">
    <source>
        <dbReference type="PROSITE" id="PS51387"/>
    </source>
</evidence>
<reference evidence="18" key="1">
    <citation type="submission" date="2018-05" db="EMBL/GenBank/DDBJ databases">
        <authorList>
            <person name="Lanie J.A."/>
            <person name="Ng W.-L."/>
            <person name="Kazmierczak K.M."/>
            <person name="Andrzejewski T.M."/>
            <person name="Davidsen T.M."/>
            <person name="Wayne K.J."/>
            <person name="Tettelin H."/>
            <person name="Glass J.I."/>
            <person name="Rusch D."/>
            <person name="Podicherti R."/>
            <person name="Tsui H.-C.T."/>
            <person name="Winkler M.E."/>
        </authorList>
    </citation>
    <scope>NUCLEOTIDE SEQUENCE</scope>
</reference>
<dbReference type="PROSITE" id="PS51387">
    <property type="entry name" value="FAD_PCMH"/>
    <property type="match status" value="1"/>
</dbReference>
<keyword evidence="15" id="KW-0961">Cell wall biogenesis/degradation</keyword>
<evidence type="ECO:0000313" key="18">
    <source>
        <dbReference type="EMBL" id="SVB51479.1"/>
    </source>
</evidence>
<dbReference type="AlphaFoldDB" id="A0A382EM51"/>
<evidence type="ECO:0000256" key="14">
    <source>
        <dbReference type="ARBA" id="ARBA00023306"/>
    </source>
</evidence>
<evidence type="ECO:0000256" key="7">
    <source>
        <dbReference type="ARBA" id="ARBA00022618"/>
    </source>
</evidence>
<dbReference type="NCBIfam" id="NF000755">
    <property type="entry name" value="PRK00046.1"/>
    <property type="match status" value="1"/>
</dbReference>
<name>A0A382EM51_9ZZZZ</name>
<keyword evidence="9" id="KW-0274">FAD</keyword>
<evidence type="ECO:0000256" key="5">
    <source>
        <dbReference type="ARBA" id="ARBA00012518"/>
    </source>
</evidence>
<keyword evidence="13" id="KW-0560">Oxidoreductase</keyword>
<organism evidence="18">
    <name type="scientific">marine metagenome</name>
    <dbReference type="NCBI Taxonomy" id="408172"/>
    <lineage>
        <taxon>unclassified sequences</taxon>
        <taxon>metagenomes</taxon>
        <taxon>ecological metagenomes</taxon>
    </lineage>
</organism>
<dbReference type="NCBIfam" id="TIGR00179">
    <property type="entry name" value="murB"/>
    <property type="match status" value="1"/>
</dbReference>
<comment type="cofactor">
    <cofactor evidence="1">
        <name>FAD</name>
        <dbReference type="ChEBI" id="CHEBI:57692"/>
    </cofactor>
</comment>
<dbReference type="GO" id="GO:0051301">
    <property type="term" value="P:cell division"/>
    <property type="evidence" value="ECO:0007669"/>
    <property type="project" value="UniProtKB-KW"/>
</dbReference>
<dbReference type="InterPro" id="IPR003170">
    <property type="entry name" value="MurB"/>
</dbReference>
<dbReference type="GO" id="GO:0005829">
    <property type="term" value="C:cytosol"/>
    <property type="evidence" value="ECO:0007669"/>
    <property type="project" value="TreeGrafter"/>
</dbReference>
<comment type="subcellular location">
    <subcellularLocation>
        <location evidence="3">Cytoplasm</location>
    </subcellularLocation>
</comment>
<keyword evidence="14" id="KW-0131">Cell cycle</keyword>
<proteinExistence type="inferred from homology"/>
<evidence type="ECO:0000256" key="10">
    <source>
        <dbReference type="ARBA" id="ARBA00022857"/>
    </source>
</evidence>
<keyword evidence="6" id="KW-0963">Cytoplasm</keyword>
<evidence type="ECO:0000256" key="16">
    <source>
        <dbReference type="ARBA" id="ARBA00048914"/>
    </source>
</evidence>
<dbReference type="Pfam" id="PF02873">
    <property type="entry name" value="MurB_C"/>
    <property type="match status" value="1"/>
</dbReference>
<dbReference type="EC" id="1.3.1.98" evidence="5"/>
<dbReference type="PANTHER" id="PTHR21071">
    <property type="entry name" value="UDP-N-ACETYLENOLPYRUVOYLGLUCOSAMINE REDUCTASE"/>
    <property type="match status" value="1"/>
</dbReference>
<comment type="function">
    <text evidence="2">Cell wall formation.</text>
</comment>
<evidence type="ECO:0000256" key="8">
    <source>
        <dbReference type="ARBA" id="ARBA00022630"/>
    </source>
</evidence>
<dbReference type="Gene3D" id="3.90.78.10">
    <property type="entry name" value="UDP-N-acetylenolpyruvoylglucosamine reductase, C-terminal domain"/>
    <property type="match status" value="1"/>
</dbReference>
<dbReference type="HAMAP" id="MF_00037">
    <property type="entry name" value="MurB"/>
    <property type="match status" value="1"/>
</dbReference>
<keyword evidence="10" id="KW-0521">NADP</keyword>
<evidence type="ECO:0000256" key="4">
    <source>
        <dbReference type="ARBA" id="ARBA00004752"/>
    </source>
</evidence>
<dbReference type="SUPFAM" id="SSF56176">
    <property type="entry name" value="FAD-binding/transporter-associated domain-like"/>
    <property type="match status" value="1"/>
</dbReference>
<protein>
    <recommendedName>
        <fullName evidence="5">UDP-N-acetylmuramate dehydrogenase</fullName>
        <ecNumber evidence="5">1.3.1.98</ecNumber>
    </recommendedName>
</protein>
<dbReference type="SUPFAM" id="SSF56194">
    <property type="entry name" value="Uridine diphospho-N-Acetylenolpyruvylglucosamine reductase, MurB, C-terminal domain"/>
    <property type="match status" value="1"/>
</dbReference>
<dbReference type="InterPro" id="IPR016169">
    <property type="entry name" value="FAD-bd_PCMH_sub2"/>
</dbReference>
<dbReference type="InterPro" id="IPR016166">
    <property type="entry name" value="FAD-bd_PCMH"/>
</dbReference>